<organism evidence="2 3">
    <name type="scientific">Zizania palustris</name>
    <name type="common">Northern wild rice</name>
    <dbReference type="NCBI Taxonomy" id="103762"/>
    <lineage>
        <taxon>Eukaryota</taxon>
        <taxon>Viridiplantae</taxon>
        <taxon>Streptophyta</taxon>
        <taxon>Embryophyta</taxon>
        <taxon>Tracheophyta</taxon>
        <taxon>Spermatophyta</taxon>
        <taxon>Magnoliopsida</taxon>
        <taxon>Liliopsida</taxon>
        <taxon>Poales</taxon>
        <taxon>Poaceae</taxon>
        <taxon>BOP clade</taxon>
        <taxon>Oryzoideae</taxon>
        <taxon>Oryzeae</taxon>
        <taxon>Zizaniinae</taxon>
        <taxon>Zizania</taxon>
    </lineage>
</organism>
<gene>
    <name evidence="2" type="ORF">GUJ93_ZPchr0004g39943</name>
</gene>
<reference evidence="2" key="1">
    <citation type="journal article" date="2021" name="bioRxiv">
        <title>Whole Genome Assembly and Annotation of Northern Wild Rice, Zizania palustris L., Supports a Whole Genome Duplication in the Zizania Genus.</title>
        <authorList>
            <person name="Haas M."/>
            <person name="Kono T."/>
            <person name="Macchietto M."/>
            <person name="Millas R."/>
            <person name="McGilp L."/>
            <person name="Shao M."/>
            <person name="Duquette J."/>
            <person name="Hirsch C.N."/>
            <person name="Kimball J."/>
        </authorList>
    </citation>
    <scope>NUCLEOTIDE SEQUENCE</scope>
    <source>
        <tissue evidence="2">Fresh leaf tissue</tissue>
    </source>
</reference>
<protein>
    <recommendedName>
        <fullName evidence="4">Alkyl hydroperoxide reductase subunit C/ Thiol specific antioxidant domain-containing protein</fullName>
    </recommendedName>
</protein>
<evidence type="ECO:0000256" key="1">
    <source>
        <dbReference type="SAM" id="MobiDB-lite"/>
    </source>
</evidence>
<keyword evidence="3" id="KW-1185">Reference proteome</keyword>
<sequence length="116" mass="12522">MGHGHGVRRLRLHLVVGRRASRLPKGDHRCIAAAVSLVPSLLLRREVRPPASPTPPTRDLPGPAGSSFVARAGGEAKLSEYIGKKYVILFFYPLDSHSSAQPRSLLTATDMKSSSL</sequence>
<reference evidence="2" key="2">
    <citation type="submission" date="2021-02" db="EMBL/GenBank/DDBJ databases">
        <authorList>
            <person name="Kimball J.A."/>
            <person name="Haas M.W."/>
            <person name="Macchietto M."/>
            <person name="Kono T."/>
            <person name="Duquette J."/>
            <person name="Shao M."/>
        </authorList>
    </citation>
    <scope>NUCLEOTIDE SEQUENCE</scope>
    <source>
        <tissue evidence="2">Fresh leaf tissue</tissue>
    </source>
</reference>
<dbReference type="EMBL" id="JAAALK010000285">
    <property type="protein sequence ID" value="KAG8064444.1"/>
    <property type="molecule type" value="Genomic_DNA"/>
</dbReference>
<evidence type="ECO:0000313" key="3">
    <source>
        <dbReference type="Proteomes" id="UP000729402"/>
    </source>
</evidence>
<dbReference type="Proteomes" id="UP000729402">
    <property type="component" value="Unassembled WGS sequence"/>
</dbReference>
<evidence type="ECO:0008006" key="4">
    <source>
        <dbReference type="Google" id="ProtNLM"/>
    </source>
</evidence>
<feature type="region of interest" description="Disordered" evidence="1">
    <location>
        <begin position="46"/>
        <end position="66"/>
    </location>
</feature>
<evidence type="ECO:0000313" key="2">
    <source>
        <dbReference type="EMBL" id="KAG8064444.1"/>
    </source>
</evidence>
<name>A0A8J5VYH1_ZIZPA</name>
<accession>A0A8J5VYH1</accession>
<comment type="caution">
    <text evidence="2">The sequence shown here is derived from an EMBL/GenBank/DDBJ whole genome shotgun (WGS) entry which is preliminary data.</text>
</comment>
<dbReference type="AlphaFoldDB" id="A0A8J5VYH1"/>
<proteinExistence type="predicted"/>